<dbReference type="AlphaFoldDB" id="A0AAV4RC96"/>
<gene>
    <name evidence="1" type="ORF">CEXT_681171</name>
</gene>
<dbReference type="Proteomes" id="UP001054945">
    <property type="component" value="Unassembled WGS sequence"/>
</dbReference>
<evidence type="ECO:0000313" key="2">
    <source>
        <dbReference type="Proteomes" id="UP001054945"/>
    </source>
</evidence>
<name>A0AAV4RC96_CAEEX</name>
<sequence length="86" mass="9773">MGVSNDDDKLQMQVIYEVRKLQMQVGMSAPPEEKECDRGIIWQIKGQGCTFPVIELETNIECSIECEVQRLEARSLIELVQTRSSA</sequence>
<comment type="caution">
    <text evidence="1">The sequence shown here is derived from an EMBL/GenBank/DDBJ whole genome shotgun (WGS) entry which is preliminary data.</text>
</comment>
<keyword evidence="2" id="KW-1185">Reference proteome</keyword>
<proteinExistence type="predicted"/>
<evidence type="ECO:0000313" key="1">
    <source>
        <dbReference type="EMBL" id="GIY18967.1"/>
    </source>
</evidence>
<reference evidence="1 2" key="1">
    <citation type="submission" date="2021-06" db="EMBL/GenBank/DDBJ databases">
        <title>Caerostris extrusa draft genome.</title>
        <authorList>
            <person name="Kono N."/>
            <person name="Arakawa K."/>
        </authorList>
    </citation>
    <scope>NUCLEOTIDE SEQUENCE [LARGE SCALE GENOMIC DNA]</scope>
</reference>
<accession>A0AAV4RC96</accession>
<organism evidence="1 2">
    <name type="scientific">Caerostris extrusa</name>
    <name type="common">Bark spider</name>
    <name type="synonym">Caerostris bankana</name>
    <dbReference type="NCBI Taxonomy" id="172846"/>
    <lineage>
        <taxon>Eukaryota</taxon>
        <taxon>Metazoa</taxon>
        <taxon>Ecdysozoa</taxon>
        <taxon>Arthropoda</taxon>
        <taxon>Chelicerata</taxon>
        <taxon>Arachnida</taxon>
        <taxon>Araneae</taxon>
        <taxon>Araneomorphae</taxon>
        <taxon>Entelegynae</taxon>
        <taxon>Araneoidea</taxon>
        <taxon>Araneidae</taxon>
        <taxon>Caerostris</taxon>
    </lineage>
</organism>
<dbReference type="EMBL" id="BPLR01007703">
    <property type="protein sequence ID" value="GIY18967.1"/>
    <property type="molecule type" value="Genomic_DNA"/>
</dbReference>
<protein>
    <submittedName>
        <fullName evidence="1">Uncharacterized protein</fullName>
    </submittedName>
</protein>